<dbReference type="Pfam" id="PF00593">
    <property type="entry name" value="TonB_dep_Rec_b-barrel"/>
    <property type="match status" value="1"/>
</dbReference>
<sequence>MNRHKNRQIILSLLFLLGFLPAHAQQGKLRGRVFDLNTNNNIAFANVIISGTTNGTITDENGTFSFSGLKPGFVRVEVSLLGYQNTLSSEIEISNAQTAQLEIGLERTNQQLEEIRVAASPYRTREESPLSLKTIGLSEIESSPGANRDISKVIQSFAGVQSTPSFRNDIIIRGGGPSESRFFLDGVEVPNINHFATQGASGGPVGIINADLLREVQYYSGAFPANRANALSGIFEFSLVDGNSDQFRGQAAVGAAEISATVSGPAGNKTSYVASVRRSYLQFLFGLLDMPFLPTFNDLQFKLKTRIDAQNELSIIGLGAYDFSKLNTDIENPDEQQQYILTQLPENTQWSYTIGAVYKRYNEHGYQTFVVSRNHLNNEAEKYRDNNDSSEANKTIDYRSQEAENKLRYENLIRTGGTKLNFGANADFVRYTNSTQQTRYYNDGPLRVDYTTELNFVKWGLFAQASQSFVNDRLSLSLGLRVDANNYSSRMRNAFEQFSPRFSASWKLTPAWAVNFNTGRYYQLPPYTALGYRQNNQYINKQNGLKYIRADHFIAGISYQPQANLFLSLEGFLKNYADYPFSVNDSISLANLGADFGVVGNEEVSSESEGKAHGAELQARYSEAGKFNFNLSYTFVRSEFADKNGTMIPSSWDSRHVLVLTSTKKMKRSWQIGARWRLVGGLPYTPWDMDRSSLVAAWDANNGPFLDTDRWNTKRFKAFHQLDLRIDKAYYWKTMTAKFYLDFQNFYNFKNENQDILLRQTDEAGNYRTTDNGTRYLLKRVKDDSGTILPTVGIILQF</sequence>
<dbReference type="EMBL" id="QAAD01000006">
    <property type="protein sequence ID" value="PTN08966.1"/>
    <property type="molecule type" value="Genomic_DNA"/>
</dbReference>
<dbReference type="GO" id="GO:0044718">
    <property type="term" value="P:siderophore transmembrane transport"/>
    <property type="evidence" value="ECO:0007669"/>
    <property type="project" value="TreeGrafter"/>
</dbReference>
<dbReference type="OrthoDB" id="9804995at2"/>
<keyword evidence="3 8" id="KW-1134">Transmembrane beta strand</keyword>
<accession>A0A2T5C2L4</accession>
<evidence type="ECO:0000256" key="4">
    <source>
        <dbReference type="ARBA" id="ARBA00022692"/>
    </source>
</evidence>
<dbReference type="GO" id="GO:0015344">
    <property type="term" value="F:siderophore uptake transmembrane transporter activity"/>
    <property type="evidence" value="ECO:0007669"/>
    <property type="project" value="TreeGrafter"/>
</dbReference>
<keyword evidence="4 8" id="KW-0812">Transmembrane</keyword>
<dbReference type="SUPFAM" id="SSF49464">
    <property type="entry name" value="Carboxypeptidase regulatory domain-like"/>
    <property type="match status" value="1"/>
</dbReference>
<comment type="caution">
    <text evidence="13">The sequence shown here is derived from an EMBL/GenBank/DDBJ whole genome shotgun (WGS) entry which is preliminary data.</text>
</comment>
<evidence type="ECO:0000259" key="11">
    <source>
        <dbReference type="Pfam" id="PF00593"/>
    </source>
</evidence>
<dbReference type="PANTHER" id="PTHR30069:SF57">
    <property type="entry name" value="TONB-DEPENDENT RECEPTOR"/>
    <property type="match status" value="1"/>
</dbReference>
<feature type="domain" description="TonB-dependent receptor-like beta-barrel" evidence="11">
    <location>
        <begin position="315"/>
        <end position="740"/>
    </location>
</feature>
<keyword evidence="6 8" id="KW-0472">Membrane</keyword>
<dbReference type="InterPro" id="IPR036942">
    <property type="entry name" value="Beta-barrel_TonB_sf"/>
</dbReference>
<evidence type="ECO:0000256" key="9">
    <source>
        <dbReference type="RuleBase" id="RU003357"/>
    </source>
</evidence>
<proteinExistence type="inferred from homology"/>
<dbReference type="Gene3D" id="2.60.40.1120">
    <property type="entry name" value="Carboxypeptidase-like, regulatory domain"/>
    <property type="match status" value="1"/>
</dbReference>
<dbReference type="Pfam" id="PF13715">
    <property type="entry name" value="CarbopepD_reg_2"/>
    <property type="match status" value="1"/>
</dbReference>
<dbReference type="Pfam" id="PF07715">
    <property type="entry name" value="Plug"/>
    <property type="match status" value="1"/>
</dbReference>
<dbReference type="InterPro" id="IPR000531">
    <property type="entry name" value="Beta-barrel_TonB"/>
</dbReference>
<comment type="subcellular location">
    <subcellularLocation>
        <location evidence="1 8">Cell outer membrane</location>
        <topology evidence="1 8">Multi-pass membrane protein</topology>
    </subcellularLocation>
</comment>
<evidence type="ECO:0000256" key="6">
    <source>
        <dbReference type="ARBA" id="ARBA00023136"/>
    </source>
</evidence>
<evidence type="ECO:0000256" key="2">
    <source>
        <dbReference type="ARBA" id="ARBA00022448"/>
    </source>
</evidence>
<evidence type="ECO:0000256" key="8">
    <source>
        <dbReference type="PROSITE-ProRule" id="PRU01360"/>
    </source>
</evidence>
<keyword evidence="13" id="KW-0675">Receptor</keyword>
<dbReference type="PANTHER" id="PTHR30069">
    <property type="entry name" value="TONB-DEPENDENT OUTER MEMBRANE RECEPTOR"/>
    <property type="match status" value="1"/>
</dbReference>
<evidence type="ECO:0000256" key="5">
    <source>
        <dbReference type="ARBA" id="ARBA00023077"/>
    </source>
</evidence>
<dbReference type="RefSeq" id="WP_146161457.1">
    <property type="nucleotide sequence ID" value="NZ_OY782574.1"/>
</dbReference>
<evidence type="ECO:0000313" key="13">
    <source>
        <dbReference type="EMBL" id="PTN08966.1"/>
    </source>
</evidence>
<comment type="similarity">
    <text evidence="8 9">Belongs to the TonB-dependent receptor family.</text>
</comment>
<evidence type="ECO:0000256" key="3">
    <source>
        <dbReference type="ARBA" id="ARBA00022452"/>
    </source>
</evidence>
<keyword evidence="7 8" id="KW-0998">Cell outer membrane</keyword>
<evidence type="ECO:0000256" key="10">
    <source>
        <dbReference type="SAM" id="SignalP"/>
    </source>
</evidence>
<keyword evidence="2 8" id="KW-0813">Transport</keyword>
<evidence type="ECO:0000256" key="7">
    <source>
        <dbReference type="ARBA" id="ARBA00023237"/>
    </source>
</evidence>
<evidence type="ECO:0000256" key="1">
    <source>
        <dbReference type="ARBA" id="ARBA00004571"/>
    </source>
</evidence>
<dbReference type="Proteomes" id="UP000243525">
    <property type="component" value="Unassembled WGS sequence"/>
</dbReference>
<dbReference type="InterPro" id="IPR008969">
    <property type="entry name" value="CarboxyPept-like_regulatory"/>
</dbReference>
<dbReference type="AlphaFoldDB" id="A0A2T5C2L4"/>
<dbReference type="InterPro" id="IPR012910">
    <property type="entry name" value="Plug_dom"/>
</dbReference>
<keyword evidence="14" id="KW-1185">Reference proteome</keyword>
<feature type="chain" id="PRO_5015580220" evidence="10">
    <location>
        <begin position="25"/>
        <end position="798"/>
    </location>
</feature>
<dbReference type="PROSITE" id="PS52016">
    <property type="entry name" value="TONB_DEPENDENT_REC_3"/>
    <property type="match status" value="1"/>
</dbReference>
<protein>
    <submittedName>
        <fullName evidence="13">Outer membrane receptor for ferrienterochelin and colicin</fullName>
    </submittedName>
</protein>
<reference evidence="13 14" key="1">
    <citation type="submission" date="2018-04" db="EMBL/GenBank/DDBJ databases">
        <title>Genomic Encyclopedia of Archaeal and Bacterial Type Strains, Phase II (KMG-II): from individual species to whole genera.</title>
        <authorList>
            <person name="Goeker M."/>
        </authorList>
    </citation>
    <scope>NUCLEOTIDE SEQUENCE [LARGE SCALE GENOMIC DNA]</scope>
    <source>
        <strain evidence="13 14">DSM 28823</strain>
    </source>
</reference>
<evidence type="ECO:0000259" key="12">
    <source>
        <dbReference type="Pfam" id="PF07715"/>
    </source>
</evidence>
<organism evidence="13 14">
    <name type="scientific">Mangrovibacterium marinum</name>
    <dbReference type="NCBI Taxonomy" id="1639118"/>
    <lineage>
        <taxon>Bacteria</taxon>
        <taxon>Pseudomonadati</taxon>
        <taxon>Bacteroidota</taxon>
        <taxon>Bacteroidia</taxon>
        <taxon>Marinilabiliales</taxon>
        <taxon>Prolixibacteraceae</taxon>
        <taxon>Mangrovibacterium</taxon>
    </lineage>
</organism>
<feature type="signal peptide" evidence="10">
    <location>
        <begin position="1"/>
        <end position="24"/>
    </location>
</feature>
<dbReference type="InterPro" id="IPR039426">
    <property type="entry name" value="TonB-dep_rcpt-like"/>
</dbReference>
<dbReference type="SUPFAM" id="SSF56935">
    <property type="entry name" value="Porins"/>
    <property type="match status" value="1"/>
</dbReference>
<dbReference type="GO" id="GO:0009279">
    <property type="term" value="C:cell outer membrane"/>
    <property type="evidence" value="ECO:0007669"/>
    <property type="project" value="UniProtKB-SubCell"/>
</dbReference>
<name>A0A2T5C2L4_9BACT</name>
<keyword evidence="5 9" id="KW-0798">TonB box</keyword>
<gene>
    <name evidence="13" type="ORF">C8N47_10664</name>
</gene>
<dbReference type="InterPro" id="IPR037066">
    <property type="entry name" value="Plug_dom_sf"/>
</dbReference>
<evidence type="ECO:0000313" key="14">
    <source>
        <dbReference type="Proteomes" id="UP000243525"/>
    </source>
</evidence>
<keyword evidence="10" id="KW-0732">Signal</keyword>
<dbReference type="Gene3D" id="2.40.170.20">
    <property type="entry name" value="TonB-dependent receptor, beta-barrel domain"/>
    <property type="match status" value="1"/>
</dbReference>
<feature type="domain" description="TonB-dependent receptor plug" evidence="12">
    <location>
        <begin position="126"/>
        <end position="226"/>
    </location>
</feature>
<dbReference type="Gene3D" id="2.170.130.10">
    <property type="entry name" value="TonB-dependent receptor, plug domain"/>
    <property type="match status" value="1"/>
</dbReference>